<comment type="caution">
    <text evidence="3">The sequence shown here is derived from an EMBL/GenBank/DDBJ whole genome shotgun (WGS) entry which is preliminary data.</text>
</comment>
<dbReference type="InterPro" id="IPR052529">
    <property type="entry name" value="Bact_Transport_Assoc"/>
</dbReference>
<dbReference type="EMBL" id="JBHUCP010000033">
    <property type="protein sequence ID" value="MFD1534354.1"/>
    <property type="molecule type" value="Genomic_DNA"/>
</dbReference>
<keyword evidence="4" id="KW-1185">Reference proteome</keyword>
<evidence type="ECO:0000313" key="3">
    <source>
        <dbReference type="EMBL" id="MFD1534354.1"/>
    </source>
</evidence>
<feature type="transmembrane region" description="Helical" evidence="1">
    <location>
        <begin position="71"/>
        <end position="89"/>
    </location>
</feature>
<keyword evidence="1" id="KW-0472">Membrane</keyword>
<dbReference type="PANTHER" id="PTHR30590:SF2">
    <property type="entry name" value="INNER MEMBRANE PROTEIN"/>
    <property type="match status" value="1"/>
</dbReference>
<gene>
    <name evidence="3" type="ORF">ACFSCY_33545</name>
</gene>
<keyword evidence="1" id="KW-1133">Transmembrane helix</keyword>
<feature type="transmembrane region" description="Helical" evidence="1">
    <location>
        <begin position="26"/>
        <end position="51"/>
    </location>
</feature>
<name>A0ABW4FV40_9PSEU</name>
<feature type="transmembrane region" description="Helical" evidence="1">
    <location>
        <begin position="199"/>
        <end position="222"/>
    </location>
</feature>
<dbReference type="InterPro" id="IPR007349">
    <property type="entry name" value="DUF418"/>
</dbReference>
<keyword evidence="1" id="KW-0812">Transmembrane</keyword>
<evidence type="ECO:0000259" key="2">
    <source>
        <dbReference type="Pfam" id="PF04235"/>
    </source>
</evidence>
<organism evidence="3 4">
    <name type="scientific">Pseudonocardia aurantiaca</name>
    <dbReference type="NCBI Taxonomy" id="75290"/>
    <lineage>
        <taxon>Bacteria</taxon>
        <taxon>Bacillati</taxon>
        <taxon>Actinomycetota</taxon>
        <taxon>Actinomycetes</taxon>
        <taxon>Pseudonocardiales</taxon>
        <taxon>Pseudonocardiaceae</taxon>
        <taxon>Pseudonocardia</taxon>
    </lineage>
</organism>
<dbReference type="Proteomes" id="UP001597145">
    <property type="component" value="Unassembled WGS sequence"/>
</dbReference>
<dbReference type="PANTHER" id="PTHR30590">
    <property type="entry name" value="INNER MEMBRANE PROTEIN"/>
    <property type="match status" value="1"/>
</dbReference>
<feature type="transmembrane region" description="Helical" evidence="1">
    <location>
        <begin position="124"/>
        <end position="140"/>
    </location>
</feature>
<dbReference type="RefSeq" id="WP_343984663.1">
    <property type="nucleotide sequence ID" value="NZ_BAAAJG010000025.1"/>
</dbReference>
<proteinExistence type="predicted"/>
<dbReference type="Pfam" id="PF04235">
    <property type="entry name" value="DUF418"/>
    <property type="match status" value="1"/>
</dbReference>
<sequence length="391" mass="41979">MSAAETAAETSPARSRIASLDVLRGIAILGTFASNAWLFAVPGGALVWFAGGLGPQDPVEAGLRLLSNGKFLALLTLLFGVGLELQYRAAVRRGNPWPGRYPLRALILFAEGLVHYLLVFEFDVLMGYAITSVLVAYLVGRSDSAVRLWMRTVGAIFVGMVLVLTALLVLTPDGPAQPLAVDPAATASWTAQVADRVQYFLLFRIEIVLIVPSATVLFLVGSRLLRAGAFADTEVGAGIRKRLMIIGLGVAFPLNVLTTFGGADWFLVDRYLLPPLVALGLLGLVTSIVVRSRRELGPMRRGLAAVGRTALSCYVLQNVLAGALCYGWGLGLAARFADARPWWVLGLWAGVCAVLVVAASLWLRRFDRGPLELVMHRLYAPRRASVAAEKG</sequence>
<accession>A0ABW4FV40</accession>
<feature type="transmembrane region" description="Helical" evidence="1">
    <location>
        <begin position="342"/>
        <end position="363"/>
    </location>
</feature>
<reference evidence="4" key="1">
    <citation type="journal article" date="2019" name="Int. J. Syst. Evol. Microbiol.">
        <title>The Global Catalogue of Microorganisms (GCM) 10K type strain sequencing project: providing services to taxonomists for standard genome sequencing and annotation.</title>
        <authorList>
            <consortium name="The Broad Institute Genomics Platform"/>
            <consortium name="The Broad Institute Genome Sequencing Center for Infectious Disease"/>
            <person name="Wu L."/>
            <person name="Ma J."/>
        </authorList>
    </citation>
    <scope>NUCLEOTIDE SEQUENCE [LARGE SCALE GENOMIC DNA]</scope>
    <source>
        <strain evidence="4">JCM 12165</strain>
    </source>
</reference>
<evidence type="ECO:0000256" key="1">
    <source>
        <dbReference type="SAM" id="Phobius"/>
    </source>
</evidence>
<protein>
    <submittedName>
        <fullName evidence="3">DUF418 domain-containing protein</fullName>
    </submittedName>
</protein>
<feature type="transmembrane region" description="Helical" evidence="1">
    <location>
        <begin position="101"/>
        <end position="118"/>
    </location>
</feature>
<feature type="transmembrane region" description="Helical" evidence="1">
    <location>
        <begin position="311"/>
        <end position="330"/>
    </location>
</feature>
<feature type="transmembrane region" description="Helical" evidence="1">
    <location>
        <begin position="243"/>
        <end position="266"/>
    </location>
</feature>
<feature type="transmembrane region" description="Helical" evidence="1">
    <location>
        <begin position="272"/>
        <end position="290"/>
    </location>
</feature>
<feature type="transmembrane region" description="Helical" evidence="1">
    <location>
        <begin position="152"/>
        <end position="170"/>
    </location>
</feature>
<evidence type="ECO:0000313" key="4">
    <source>
        <dbReference type="Proteomes" id="UP001597145"/>
    </source>
</evidence>
<feature type="domain" description="DUF418" evidence="2">
    <location>
        <begin position="224"/>
        <end position="378"/>
    </location>
</feature>